<evidence type="ECO:0000256" key="4">
    <source>
        <dbReference type="ARBA" id="ARBA00022692"/>
    </source>
</evidence>
<keyword evidence="3 7" id="KW-1003">Cell membrane</keyword>
<dbReference type="InterPro" id="IPR005838">
    <property type="entry name" value="T3SS_IM_P"/>
</dbReference>
<dbReference type="RefSeq" id="WP_368640213.1">
    <property type="nucleotide sequence ID" value="NZ_CP158252.1"/>
</dbReference>
<evidence type="ECO:0000256" key="1">
    <source>
        <dbReference type="ARBA" id="ARBA00004651"/>
    </source>
</evidence>
<evidence type="ECO:0000256" key="3">
    <source>
        <dbReference type="ARBA" id="ARBA00022475"/>
    </source>
</evidence>
<dbReference type="PROSITE" id="PS01061">
    <property type="entry name" value="FLIP_2"/>
    <property type="match status" value="1"/>
</dbReference>
<gene>
    <name evidence="9" type="primary">sctR</name>
    <name evidence="8" type="ORF">ABRY99_04275</name>
    <name evidence="9" type="ORF">ABRZ04_02310</name>
    <name evidence="11" type="ORF">ABRZ07_02515</name>
    <name evidence="10" type="ORF">ABRZ09_05605</name>
</gene>
<comment type="subcellular location">
    <subcellularLocation>
        <location evidence="1">Cell membrane</location>
        <topology evidence="1">Multi-pass membrane protein</topology>
    </subcellularLocation>
</comment>
<evidence type="ECO:0000256" key="6">
    <source>
        <dbReference type="ARBA" id="ARBA00023136"/>
    </source>
</evidence>
<dbReference type="PANTHER" id="PTHR30587">
    <property type="entry name" value="FLAGELLAR BIOSYNTHETIC PROTEIN FLIP"/>
    <property type="match status" value="1"/>
</dbReference>
<dbReference type="InterPro" id="IPR005773">
    <property type="entry name" value="T3SS_YscR-like"/>
</dbReference>
<dbReference type="PANTHER" id="PTHR30587:SF2">
    <property type="entry name" value="SURFACE PRESENTATION OF ANTIGENS PROTEIN SPAP"/>
    <property type="match status" value="1"/>
</dbReference>
<evidence type="ECO:0000313" key="8">
    <source>
        <dbReference type="EMBL" id="XDJ42798.1"/>
    </source>
</evidence>
<feature type="transmembrane region" description="Helical" evidence="7">
    <location>
        <begin position="54"/>
        <end position="72"/>
    </location>
</feature>
<protein>
    <submittedName>
        <fullName evidence="9">Type III secretion system export apparatus subunit SctR</fullName>
    </submittedName>
</protein>
<feature type="transmembrane region" description="Helical" evidence="7">
    <location>
        <begin position="175"/>
        <end position="193"/>
    </location>
</feature>
<evidence type="ECO:0000256" key="5">
    <source>
        <dbReference type="ARBA" id="ARBA00022989"/>
    </source>
</evidence>
<evidence type="ECO:0000313" key="9">
    <source>
        <dbReference type="EMBL" id="XDJ47925.1"/>
    </source>
</evidence>
<evidence type="ECO:0000313" key="11">
    <source>
        <dbReference type="EMBL" id="XDJ80400.1"/>
    </source>
</evidence>
<keyword evidence="6 7" id="KW-0472">Membrane</keyword>
<evidence type="ECO:0000313" key="10">
    <source>
        <dbReference type="EMBL" id="XDJ51319.1"/>
    </source>
</evidence>
<evidence type="ECO:0000256" key="7">
    <source>
        <dbReference type="RuleBase" id="RU362070"/>
    </source>
</evidence>
<dbReference type="EMBL" id="CP158267">
    <property type="protein sequence ID" value="XDJ80400.1"/>
    <property type="molecule type" value="Genomic_DNA"/>
</dbReference>
<dbReference type="PROSITE" id="PS01060">
    <property type="entry name" value="FLIP_1"/>
    <property type="match status" value="1"/>
</dbReference>
<comment type="caution">
    <text evidence="7">Lacks conserved residue(s) required for the propagation of feature annotation.</text>
</comment>
<dbReference type="EMBL" id="CP158255">
    <property type="protein sequence ID" value="XDJ51319.1"/>
    <property type="molecule type" value="Genomic_DNA"/>
</dbReference>
<sequence length="226" mass="24620">MSGNFDPVSLAIALALLALLPLAAVMTTSFLKLAVVFALVRNALGVQQVPPNMALYGLSVILSVYVMGPVVMQVGQELRAVSAPASQSAAAEPRNDPVGAMLDAVTRGIEPLRGFMLKNSRPEQRDFFVRTARHLWGEAQARDLRQDDMIVLIPAFLVSELTAAFQIGFLLYLPFVIIDLIVSNILLAMGMMMVSPVTISMPLKLFLFVMIDGWTRLIQGLVLSYS</sequence>
<keyword evidence="5 7" id="KW-1133">Transmembrane helix</keyword>
<feature type="transmembrane region" description="Helical" evidence="7">
    <location>
        <begin position="149"/>
        <end position="169"/>
    </location>
</feature>
<organism evidence="9">
    <name type="scientific">Castellaniella ginsengisoli</name>
    <dbReference type="NCBI Taxonomy" id="546114"/>
    <lineage>
        <taxon>Bacteria</taxon>
        <taxon>Pseudomonadati</taxon>
        <taxon>Pseudomonadota</taxon>
        <taxon>Betaproteobacteria</taxon>
        <taxon>Burkholderiales</taxon>
        <taxon>Alcaligenaceae</taxon>
        <taxon>Castellaniella</taxon>
    </lineage>
</organism>
<dbReference type="GO" id="GO:0005886">
    <property type="term" value="C:plasma membrane"/>
    <property type="evidence" value="ECO:0007669"/>
    <property type="project" value="UniProtKB-SubCell"/>
</dbReference>
<evidence type="ECO:0000256" key="2">
    <source>
        <dbReference type="ARBA" id="ARBA00006257"/>
    </source>
</evidence>
<name>A0AB39D1N4_9BURK</name>
<accession>A0AB39D1N4</accession>
<reference evidence="9" key="1">
    <citation type="submission" date="2024-05" db="EMBL/GenBank/DDBJ databases">
        <authorList>
            <person name="Luo Y.-C."/>
            <person name="Nicholds J."/>
            <person name="Mortimer T."/>
            <person name="Maboni G."/>
        </authorList>
    </citation>
    <scope>NUCLEOTIDE SEQUENCE</scope>
    <source>
        <strain evidence="11">141555</strain>
        <strain evidence="10">151108</strain>
        <strain evidence="9">151836</strain>
        <strain evidence="8">153920</strain>
    </source>
</reference>
<dbReference type="EMBL" id="CP158254">
    <property type="protein sequence ID" value="XDJ47925.1"/>
    <property type="molecule type" value="Genomic_DNA"/>
</dbReference>
<dbReference type="GO" id="GO:0009306">
    <property type="term" value="P:protein secretion"/>
    <property type="evidence" value="ECO:0007669"/>
    <property type="project" value="UniProtKB-UniRule"/>
</dbReference>
<comment type="similarity">
    <text evidence="2 7">Belongs to the FliP/MopC/SpaP family.</text>
</comment>
<keyword evidence="4 7" id="KW-0812">Transmembrane</keyword>
<dbReference type="Pfam" id="PF00813">
    <property type="entry name" value="FliP"/>
    <property type="match status" value="1"/>
</dbReference>
<dbReference type="PRINTS" id="PR01302">
    <property type="entry name" value="TYPE3IMPPROT"/>
</dbReference>
<dbReference type="NCBIfam" id="TIGR01102">
    <property type="entry name" value="yscR"/>
    <property type="match status" value="1"/>
</dbReference>
<proteinExistence type="inferred from homology"/>
<dbReference type="AlphaFoldDB" id="A0AB39D1N4"/>
<dbReference type="EMBL" id="CP158252">
    <property type="protein sequence ID" value="XDJ42798.1"/>
    <property type="molecule type" value="Genomic_DNA"/>
</dbReference>
<dbReference type="NCBIfam" id="NF009438">
    <property type="entry name" value="PRK12797.1"/>
    <property type="match status" value="1"/>
</dbReference>